<sequence>MPLNDEREKQCVIHKPPTATSQMRAPKMLSSTSAESTHSQPSQTERNALAADRARIAVIKAKIMELERSLASLNEERDLLQERIDGYAYPVLTLPNEVVSEIFVHFLPIYPNAPPILGRKSPNVLGETCHHWREIALSTPMLWRAISLSLRNGMRLHHKLRLLDTWLQRSGSCLLSINIDLGDDHGDDEGIPVLFIRTIAVHSARWEHLRLYSESAASHFPSITTPLPFLRTLSMSARQHGVMAAHNTESLNFAFHTAPLLRNVAVAFWGEHSIFLYPWSQLTAFTGHLIWPRHCVDILTQALNLVYCKFYIDSLREEPQISPLNMVTLPYLQTFILNGDPSNTYGNILRMLTLPALQKLQVAEHLLQGDPVETLKSLFSRSKCSVRELYVIDEPQSSDLYRLAFPTVGSIIFDSELYVVNPWFVPREDQPLDDEESPS</sequence>
<evidence type="ECO:0008006" key="5">
    <source>
        <dbReference type="Google" id="ProtNLM"/>
    </source>
</evidence>
<dbReference type="EMBL" id="JARJCM010000089">
    <property type="protein sequence ID" value="KAJ7030632.1"/>
    <property type="molecule type" value="Genomic_DNA"/>
</dbReference>
<evidence type="ECO:0000256" key="2">
    <source>
        <dbReference type="SAM" id="MobiDB-lite"/>
    </source>
</evidence>
<dbReference type="CDD" id="cd14686">
    <property type="entry name" value="bZIP"/>
    <property type="match status" value="1"/>
</dbReference>
<name>A0AAD6SNT7_9AGAR</name>
<feature type="compositionally biased region" description="Polar residues" evidence="2">
    <location>
        <begin position="18"/>
        <end position="46"/>
    </location>
</feature>
<gene>
    <name evidence="3" type="ORF">C8F04DRAFT_1042279</name>
</gene>
<accession>A0AAD6SNT7</accession>
<organism evidence="3 4">
    <name type="scientific">Mycena alexandri</name>
    <dbReference type="NCBI Taxonomy" id="1745969"/>
    <lineage>
        <taxon>Eukaryota</taxon>
        <taxon>Fungi</taxon>
        <taxon>Dikarya</taxon>
        <taxon>Basidiomycota</taxon>
        <taxon>Agaricomycotina</taxon>
        <taxon>Agaricomycetes</taxon>
        <taxon>Agaricomycetidae</taxon>
        <taxon>Agaricales</taxon>
        <taxon>Marasmiineae</taxon>
        <taxon>Mycenaceae</taxon>
        <taxon>Mycena</taxon>
    </lineage>
</organism>
<keyword evidence="4" id="KW-1185">Reference proteome</keyword>
<evidence type="ECO:0000256" key="1">
    <source>
        <dbReference type="SAM" id="Coils"/>
    </source>
</evidence>
<dbReference type="Proteomes" id="UP001218188">
    <property type="component" value="Unassembled WGS sequence"/>
</dbReference>
<feature type="coiled-coil region" evidence="1">
    <location>
        <begin position="56"/>
        <end position="83"/>
    </location>
</feature>
<dbReference type="SUPFAM" id="SSF81383">
    <property type="entry name" value="F-box domain"/>
    <property type="match status" value="1"/>
</dbReference>
<protein>
    <recommendedName>
        <fullName evidence="5">F-box domain-containing protein</fullName>
    </recommendedName>
</protein>
<proteinExistence type="predicted"/>
<evidence type="ECO:0000313" key="4">
    <source>
        <dbReference type="Proteomes" id="UP001218188"/>
    </source>
</evidence>
<evidence type="ECO:0000313" key="3">
    <source>
        <dbReference type="EMBL" id="KAJ7030632.1"/>
    </source>
</evidence>
<feature type="compositionally biased region" description="Basic and acidic residues" evidence="2">
    <location>
        <begin position="1"/>
        <end position="11"/>
    </location>
</feature>
<comment type="caution">
    <text evidence="3">The sequence shown here is derived from an EMBL/GenBank/DDBJ whole genome shotgun (WGS) entry which is preliminary data.</text>
</comment>
<dbReference type="AlphaFoldDB" id="A0AAD6SNT7"/>
<dbReference type="InterPro" id="IPR036047">
    <property type="entry name" value="F-box-like_dom_sf"/>
</dbReference>
<keyword evidence="1" id="KW-0175">Coiled coil</keyword>
<reference evidence="3" key="1">
    <citation type="submission" date="2023-03" db="EMBL/GenBank/DDBJ databases">
        <title>Massive genome expansion in bonnet fungi (Mycena s.s.) driven by repeated elements and novel gene families across ecological guilds.</title>
        <authorList>
            <consortium name="Lawrence Berkeley National Laboratory"/>
            <person name="Harder C.B."/>
            <person name="Miyauchi S."/>
            <person name="Viragh M."/>
            <person name="Kuo A."/>
            <person name="Thoen E."/>
            <person name="Andreopoulos B."/>
            <person name="Lu D."/>
            <person name="Skrede I."/>
            <person name="Drula E."/>
            <person name="Henrissat B."/>
            <person name="Morin E."/>
            <person name="Kohler A."/>
            <person name="Barry K."/>
            <person name="LaButti K."/>
            <person name="Morin E."/>
            <person name="Salamov A."/>
            <person name="Lipzen A."/>
            <person name="Mereny Z."/>
            <person name="Hegedus B."/>
            <person name="Baldrian P."/>
            <person name="Stursova M."/>
            <person name="Weitz H."/>
            <person name="Taylor A."/>
            <person name="Grigoriev I.V."/>
            <person name="Nagy L.G."/>
            <person name="Martin F."/>
            <person name="Kauserud H."/>
        </authorList>
    </citation>
    <scope>NUCLEOTIDE SEQUENCE</scope>
    <source>
        <strain evidence="3">CBHHK200</strain>
    </source>
</reference>
<feature type="region of interest" description="Disordered" evidence="2">
    <location>
        <begin position="1"/>
        <end position="48"/>
    </location>
</feature>